<reference evidence="8" key="1">
    <citation type="submission" date="2024-05" db="EMBL/GenBank/DDBJ databases">
        <title>Draft genome assemblies of 36 bacteria isolated from hibernating arctic ground squirrels.</title>
        <authorList>
            <person name="McKee H."/>
            <person name="Mullen L."/>
            <person name="Drown D.M."/>
            <person name="Duddleston K.N."/>
        </authorList>
    </citation>
    <scope>NUCLEOTIDE SEQUENCE</scope>
    <source>
        <strain evidence="8">AN1007</strain>
    </source>
</reference>
<feature type="binding site" evidence="5">
    <location>
        <begin position="146"/>
        <end position="147"/>
    </location>
    <ligand>
        <name>FMN</name>
        <dbReference type="ChEBI" id="CHEBI:58210"/>
    </ligand>
</feature>
<feature type="binding site" evidence="5">
    <location>
        <position position="89"/>
    </location>
    <ligand>
        <name>FMN</name>
        <dbReference type="ChEBI" id="CHEBI:58210"/>
    </ligand>
</feature>
<dbReference type="GO" id="GO:0004733">
    <property type="term" value="F:pyridoxamine phosphate oxidase activity"/>
    <property type="evidence" value="ECO:0007669"/>
    <property type="project" value="UniProtKB-EC"/>
</dbReference>
<evidence type="ECO:0000259" key="6">
    <source>
        <dbReference type="Pfam" id="PF01243"/>
    </source>
</evidence>
<gene>
    <name evidence="8" type="ORF">ABXS70_18015</name>
</gene>
<organism evidence="8">
    <name type="scientific">Paenibacillus sp. AN1007</name>
    <dbReference type="NCBI Taxonomy" id="3151385"/>
    <lineage>
        <taxon>Bacteria</taxon>
        <taxon>Bacillati</taxon>
        <taxon>Bacillota</taxon>
        <taxon>Bacilli</taxon>
        <taxon>Bacillales</taxon>
        <taxon>Paenibacillaceae</taxon>
        <taxon>Paenibacillus</taxon>
    </lineage>
</organism>
<dbReference type="InterPro" id="IPR019576">
    <property type="entry name" value="Pyridoxamine_oxidase_dimer_C"/>
</dbReference>
<comment type="cofactor">
    <cofactor evidence="5">
        <name>FMN</name>
        <dbReference type="ChEBI" id="CHEBI:58210"/>
    </cofactor>
    <text evidence="5">Binds 1 FMN per subunit.</text>
</comment>
<evidence type="ECO:0000313" key="8">
    <source>
        <dbReference type="EMBL" id="XCP93125.1"/>
    </source>
</evidence>
<feature type="domain" description="Pyridoxamine 5'-phosphate oxidase N-terminal" evidence="6">
    <location>
        <begin position="42"/>
        <end position="148"/>
    </location>
</feature>
<dbReference type="Pfam" id="PF01243">
    <property type="entry name" value="PNPOx_N"/>
    <property type="match status" value="1"/>
</dbReference>
<dbReference type="GO" id="GO:0010181">
    <property type="term" value="F:FMN binding"/>
    <property type="evidence" value="ECO:0007669"/>
    <property type="project" value="InterPro"/>
</dbReference>
<dbReference type="PANTHER" id="PTHR10851">
    <property type="entry name" value="PYRIDOXINE-5-PHOSPHATE OXIDASE"/>
    <property type="match status" value="1"/>
</dbReference>
<dbReference type="Gene3D" id="2.30.110.10">
    <property type="entry name" value="Electron Transport, Fmn-binding Protein, Chain A"/>
    <property type="match status" value="1"/>
</dbReference>
<protein>
    <submittedName>
        <fullName evidence="8">Pyridoxal 5'-phosphate synthase</fullName>
        <ecNumber evidence="8">1.4.3.5</ecNumber>
    </submittedName>
</protein>
<dbReference type="InterPro" id="IPR012349">
    <property type="entry name" value="Split_barrel_FMN-bd"/>
</dbReference>
<feature type="binding site" evidence="5">
    <location>
        <position position="88"/>
    </location>
    <ligand>
        <name>FMN</name>
        <dbReference type="ChEBI" id="CHEBI:58210"/>
    </ligand>
</feature>
<dbReference type="NCBIfam" id="NF004231">
    <property type="entry name" value="PRK05679.1"/>
    <property type="match status" value="1"/>
</dbReference>
<dbReference type="EC" id="1.4.3.5" evidence="8"/>
<evidence type="ECO:0000256" key="5">
    <source>
        <dbReference type="PIRSR" id="PIRSR000190-2"/>
    </source>
</evidence>
<evidence type="ECO:0000256" key="3">
    <source>
        <dbReference type="ARBA" id="ARBA00022643"/>
    </source>
</evidence>
<feature type="binding site" evidence="5">
    <location>
        <position position="191"/>
    </location>
    <ligand>
        <name>FMN</name>
        <dbReference type="ChEBI" id="CHEBI:58210"/>
    </ligand>
</feature>
<dbReference type="SUPFAM" id="SSF50475">
    <property type="entry name" value="FMN-binding split barrel"/>
    <property type="match status" value="1"/>
</dbReference>
<evidence type="ECO:0000256" key="1">
    <source>
        <dbReference type="ARBA" id="ARBA00007301"/>
    </source>
</evidence>
<dbReference type="PIRSF" id="PIRSF000190">
    <property type="entry name" value="Pyd_amn-ph_oxd"/>
    <property type="match status" value="1"/>
</dbReference>
<feature type="binding site" evidence="5">
    <location>
        <position position="111"/>
    </location>
    <ligand>
        <name>FMN</name>
        <dbReference type="ChEBI" id="CHEBI:58210"/>
    </ligand>
</feature>
<keyword evidence="3 5" id="KW-0288">FMN</keyword>
<evidence type="ECO:0000256" key="4">
    <source>
        <dbReference type="ARBA" id="ARBA00023002"/>
    </source>
</evidence>
<dbReference type="Pfam" id="PF10590">
    <property type="entry name" value="PNP_phzG_C"/>
    <property type="match status" value="1"/>
</dbReference>
<proteinExistence type="inferred from homology"/>
<keyword evidence="2" id="KW-0285">Flavoprotein</keyword>
<feature type="binding site" evidence="5">
    <location>
        <position position="201"/>
    </location>
    <ligand>
        <name>FMN</name>
        <dbReference type="ChEBI" id="CHEBI:58210"/>
    </ligand>
</feature>
<dbReference type="AlphaFoldDB" id="A0AAU8NAN1"/>
<dbReference type="RefSeq" id="WP_366289633.1">
    <property type="nucleotide sequence ID" value="NZ_CP159992.1"/>
</dbReference>
<dbReference type="InterPro" id="IPR011576">
    <property type="entry name" value="Pyridox_Oxase_N"/>
</dbReference>
<name>A0AAU8NAN1_9BACL</name>
<evidence type="ECO:0000256" key="2">
    <source>
        <dbReference type="ARBA" id="ARBA00022630"/>
    </source>
</evidence>
<dbReference type="InterPro" id="IPR000659">
    <property type="entry name" value="Pyridox_Oxase"/>
</dbReference>
<dbReference type="GO" id="GO:0008615">
    <property type="term" value="P:pyridoxine biosynthetic process"/>
    <property type="evidence" value="ECO:0007669"/>
    <property type="project" value="InterPro"/>
</dbReference>
<evidence type="ECO:0000259" key="7">
    <source>
        <dbReference type="Pfam" id="PF10590"/>
    </source>
</evidence>
<feature type="binding site" evidence="5">
    <location>
        <begin position="67"/>
        <end position="72"/>
    </location>
    <ligand>
        <name>FMN</name>
        <dbReference type="ChEBI" id="CHEBI:58210"/>
    </ligand>
</feature>
<feature type="domain" description="Pyridoxine 5'-phosphate oxidase dimerisation C-terminal" evidence="7">
    <location>
        <begin position="178"/>
        <end position="218"/>
    </location>
</feature>
<accession>A0AAU8NAN1</accession>
<dbReference type="PANTHER" id="PTHR10851:SF0">
    <property type="entry name" value="PYRIDOXINE-5'-PHOSPHATE OXIDASE"/>
    <property type="match status" value="1"/>
</dbReference>
<dbReference type="EMBL" id="CP159992">
    <property type="protein sequence ID" value="XCP93125.1"/>
    <property type="molecule type" value="Genomic_DNA"/>
</dbReference>
<sequence>MSGKSEELLHHLKSLSGPFPMWNMEQLPDQPGELFLDWLRLAVEKEVKEPHAMTLSTVDQHGYPDARVLILKHIMEDTFYFASSSNSRKGRQLKDNPRVALTLYWPSLGRQIRIRGIAQDEGDEAGAADFRKRKPGAKAAAMTERQSQLLDCEDELERSIEAQRKRLQDDPDFAAPYWRLYAVHAEEVEFWQGDTERKHLRVQYKLQDEHWQKNRLWP</sequence>
<keyword evidence="4 8" id="KW-0560">Oxidoreductase</keyword>
<comment type="similarity">
    <text evidence="1">Belongs to the pyridoxamine 5'-phosphate oxidase family.</text>
</comment>